<evidence type="ECO:0000313" key="2">
    <source>
        <dbReference type="Proteomes" id="UP001242480"/>
    </source>
</evidence>
<comment type="caution">
    <text evidence="1">The sequence shown here is derived from an EMBL/GenBank/DDBJ whole genome shotgun (WGS) entry which is preliminary data.</text>
</comment>
<proteinExistence type="predicted"/>
<gene>
    <name evidence="1" type="ORF">QO011_006524</name>
</gene>
<name>A0ABU0JJA2_9HYPH</name>
<organism evidence="1 2">
    <name type="scientific">Labrys wisconsinensis</name>
    <dbReference type="NCBI Taxonomy" id="425677"/>
    <lineage>
        <taxon>Bacteria</taxon>
        <taxon>Pseudomonadati</taxon>
        <taxon>Pseudomonadota</taxon>
        <taxon>Alphaproteobacteria</taxon>
        <taxon>Hyphomicrobiales</taxon>
        <taxon>Xanthobacteraceae</taxon>
        <taxon>Labrys</taxon>
    </lineage>
</organism>
<reference evidence="1 2" key="1">
    <citation type="submission" date="2023-07" db="EMBL/GenBank/DDBJ databases">
        <title>Genomic Encyclopedia of Type Strains, Phase IV (KMG-IV): sequencing the most valuable type-strain genomes for metagenomic binning, comparative biology and taxonomic classification.</title>
        <authorList>
            <person name="Goeker M."/>
        </authorList>
    </citation>
    <scope>NUCLEOTIDE SEQUENCE [LARGE SCALE GENOMIC DNA]</scope>
    <source>
        <strain evidence="1 2">DSM 19619</strain>
    </source>
</reference>
<dbReference type="EMBL" id="JAUSVX010000016">
    <property type="protein sequence ID" value="MDQ0473488.1"/>
    <property type="molecule type" value="Genomic_DNA"/>
</dbReference>
<evidence type="ECO:0000313" key="1">
    <source>
        <dbReference type="EMBL" id="MDQ0473488.1"/>
    </source>
</evidence>
<sequence length="231" mass="24501">MGPALALVLALLGGGALAWLARREHRAVAAARAALLDDCRAVLDTARLTLAPDGFPRLDGTIGSRAVRLELIPDSLTLRRLPQLWLAVTISTRRVPRPAFALLTRATGAEFFAATHRLALRLDPPAGLPAEILARGAARRAQALLDRAGAPLRALFADPRIKEVAALPGALRVVRQAAEGRRGDYLLLRQCVFGDTPVAAATLLALHDALVGLEDALAAEPAPTDKDEVRP</sequence>
<dbReference type="Proteomes" id="UP001242480">
    <property type="component" value="Unassembled WGS sequence"/>
</dbReference>
<keyword evidence="2" id="KW-1185">Reference proteome</keyword>
<accession>A0ABU0JJA2</accession>
<protein>
    <submittedName>
        <fullName evidence="1">Uncharacterized protein</fullName>
    </submittedName>
</protein>
<dbReference type="RefSeq" id="WP_307281826.1">
    <property type="nucleotide sequence ID" value="NZ_JAUSVX010000016.1"/>
</dbReference>